<sequence length="107" mass="12339">MTYKCSLDFRKSVGFSFGISNYSFLSIHLLKWPIFLYSSSSVPNFLPTIVPKIPLSKPSSLYSSTYSVVSPSITLQALISYPIARPKLKVNHYCQEEQWRNTLKWRL</sequence>
<protein>
    <submittedName>
        <fullName evidence="1">Uncharacterized protein</fullName>
    </submittedName>
</protein>
<dbReference type="EMBL" id="JACEIK010000813">
    <property type="protein sequence ID" value="MCD7462570.1"/>
    <property type="molecule type" value="Genomic_DNA"/>
</dbReference>
<proteinExistence type="predicted"/>
<comment type="caution">
    <text evidence="1">The sequence shown here is derived from an EMBL/GenBank/DDBJ whole genome shotgun (WGS) entry which is preliminary data.</text>
</comment>
<reference evidence="1 2" key="1">
    <citation type="journal article" date="2021" name="BMC Genomics">
        <title>Datura genome reveals duplications of psychoactive alkaloid biosynthetic genes and high mutation rate following tissue culture.</title>
        <authorList>
            <person name="Rajewski A."/>
            <person name="Carter-House D."/>
            <person name="Stajich J."/>
            <person name="Litt A."/>
        </authorList>
    </citation>
    <scope>NUCLEOTIDE SEQUENCE [LARGE SCALE GENOMIC DNA]</scope>
    <source>
        <strain evidence="1">AR-01</strain>
    </source>
</reference>
<name>A0ABS8SUT1_DATST</name>
<organism evidence="1 2">
    <name type="scientific">Datura stramonium</name>
    <name type="common">Jimsonweed</name>
    <name type="synonym">Common thornapple</name>
    <dbReference type="NCBI Taxonomy" id="4076"/>
    <lineage>
        <taxon>Eukaryota</taxon>
        <taxon>Viridiplantae</taxon>
        <taxon>Streptophyta</taxon>
        <taxon>Embryophyta</taxon>
        <taxon>Tracheophyta</taxon>
        <taxon>Spermatophyta</taxon>
        <taxon>Magnoliopsida</taxon>
        <taxon>eudicotyledons</taxon>
        <taxon>Gunneridae</taxon>
        <taxon>Pentapetalae</taxon>
        <taxon>asterids</taxon>
        <taxon>lamiids</taxon>
        <taxon>Solanales</taxon>
        <taxon>Solanaceae</taxon>
        <taxon>Solanoideae</taxon>
        <taxon>Datureae</taxon>
        <taxon>Datura</taxon>
    </lineage>
</organism>
<keyword evidence="2" id="KW-1185">Reference proteome</keyword>
<evidence type="ECO:0000313" key="1">
    <source>
        <dbReference type="EMBL" id="MCD7462570.1"/>
    </source>
</evidence>
<evidence type="ECO:0000313" key="2">
    <source>
        <dbReference type="Proteomes" id="UP000823775"/>
    </source>
</evidence>
<dbReference type="Proteomes" id="UP000823775">
    <property type="component" value="Unassembled WGS sequence"/>
</dbReference>
<accession>A0ABS8SUT1</accession>
<gene>
    <name evidence="1" type="ORF">HAX54_048820</name>
</gene>